<dbReference type="SMART" id="SM00873">
    <property type="entry name" value="B3_4"/>
    <property type="match status" value="1"/>
</dbReference>
<comment type="caution">
    <text evidence="2">The sequence shown here is derived from an EMBL/GenBank/DDBJ whole genome shotgun (WGS) entry which is preliminary data.</text>
</comment>
<protein>
    <submittedName>
        <fullName evidence="2">Phenylalanine--tRNA ligase beta subunit-related protein</fullName>
    </submittedName>
</protein>
<evidence type="ECO:0000313" key="2">
    <source>
        <dbReference type="EMBL" id="MDQ7247856.1"/>
    </source>
</evidence>
<feature type="domain" description="B3/B4 tRNA-binding" evidence="1">
    <location>
        <begin position="63"/>
        <end position="220"/>
    </location>
</feature>
<accession>A0ABU0YLF6</accession>
<dbReference type="EMBL" id="JAUYVI010000003">
    <property type="protein sequence ID" value="MDQ7247856.1"/>
    <property type="molecule type" value="Genomic_DNA"/>
</dbReference>
<dbReference type="InterPro" id="IPR020825">
    <property type="entry name" value="Phe-tRNA_synthase-like_B3/B4"/>
</dbReference>
<dbReference type="Gene3D" id="3.50.40.10">
    <property type="entry name" value="Phenylalanyl-trna Synthetase, Chain B, domain 3"/>
    <property type="match status" value="1"/>
</dbReference>
<dbReference type="GO" id="GO:0016874">
    <property type="term" value="F:ligase activity"/>
    <property type="evidence" value="ECO:0007669"/>
    <property type="project" value="UniProtKB-KW"/>
</dbReference>
<dbReference type="SUPFAM" id="SSF56037">
    <property type="entry name" value="PheT/TilS domain"/>
    <property type="match status" value="1"/>
</dbReference>
<evidence type="ECO:0000259" key="1">
    <source>
        <dbReference type="SMART" id="SM00873"/>
    </source>
</evidence>
<organism evidence="2 3">
    <name type="scientific">Dongia sedimenti</name>
    <dbReference type="NCBI Taxonomy" id="3064282"/>
    <lineage>
        <taxon>Bacteria</taxon>
        <taxon>Pseudomonadati</taxon>
        <taxon>Pseudomonadota</taxon>
        <taxon>Alphaproteobacteria</taxon>
        <taxon>Rhodospirillales</taxon>
        <taxon>Dongiaceae</taxon>
        <taxon>Dongia</taxon>
    </lineage>
</organism>
<reference evidence="3" key="1">
    <citation type="submission" date="2023-08" db="EMBL/GenBank/DDBJ databases">
        <title>Rhodospirillaceae gen. nov., a novel taxon isolated from the Yangtze River Yuezi River estuary sludge.</title>
        <authorList>
            <person name="Ruan L."/>
        </authorList>
    </citation>
    <scope>NUCLEOTIDE SEQUENCE [LARGE SCALE GENOMIC DNA]</scope>
    <source>
        <strain evidence="3">R-7</strain>
    </source>
</reference>
<name>A0ABU0YLF6_9PROT</name>
<dbReference type="InterPro" id="IPR005146">
    <property type="entry name" value="B3/B4_tRNA-bd"/>
</dbReference>
<dbReference type="Pfam" id="PF03483">
    <property type="entry name" value="B3_4"/>
    <property type="match status" value="1"/>
</dbReference>
<keyword evidence="2" id="KW-0436">Ligase</keyword>
<evidence type="ECO:0000313" key="3">
    <source>
        <dbReference type="Proteomes" id="UP001230156"/>
    </source>
</evidence>
<keyword evidence="3" id="KW-1185">Reference proteome</keyword>
<dbReference type="RefSeq" id="WP_379955296.1">
    <property type="nucleotide sequence ID" value="NZ_JAUYVI010000003.1"/>
</dbReference>
<proteinExistence type="predicted"/>
<dbReference type="PANTHER" id="PTHR39209:SF2">
    <property type="entry name" value="CYTOPLASMIC PROTEIN"/>
    <property type="match status" value="1"/>
</dbReference>
<sequence length="237" mass="25471">MEFRIAPDVAARFPGIEIHAARAQGFLAGADQLDHAGQLREAVARVGTLGIDKEKLAAYPPIARWREAYAALKVRPSAFRASIESLLRRALGGADLALPIASVNLYNAVSLDALAPMGAYDMAKLPPEPMLLRFADPARDRFTPLGGKVADFPLNPDLVVYAGGDTVLCWGFNHRDNVETALDAQSDDIVFFSEALNPEDGARSARAMDEVRTRLAAIGVACSDPVRADRAQPGFCL</sequence>
<dbReference type="Proteomes" id="UP001230156">
    <property type="component" value="Unassembled WGS sequence"/>
</dbReference>
<gene>
    <name evidence="2" type="ORF">Q8A70_09270</name>
</gene>
<dbReference type="PANTHER" id="PTHR39209">
    <property type="match status" value="1"/>
</dbReference>